<sequence length="44" mass="4719">MVSAGLVVTVMVSSAKTDTQKQAIKTSSVHKNETLFSRILDSPL</sequence>
<reference evidence="1" key="1">
    <citation type="submission" date="2019-08" db="EMBL/GenBank/DDBJ databases">
        <authorList>
            <person name="Kucharzyk K."/>
            <person name="Murdoch R.W."/>
            <person name="Higgins S."/>
            <person name="Loffler F."/>
        </authorList>
    </citation>
    <scope>NUCLEOTIDE SEQUENCE</scope>
</reference>
<dbReference type="AlphaFoldDB" id="A0A645HBR7"/>
<accession>A0A645HBR7</accession>
<dbReference type="EMBL" id="VSSQ01086082">
    <property type="protein sequence ID" value="MPN33534.1"/>
    <property type="molecule type" value="Genomic_DNA"/>
</dbReference>
<evidence type="ECO:0000313" key="1">
    <source>
        <dbReference type="EMBL" id="MPN33534.1"/>
    </source>
</evidence>
<gene>
    <name evidence="1" type="ORF">SDC9_181022</name>
</gene>
<organism evidence="1">
    <name type="scientific">bioreactor metagenome</name>
    <dbReference type="NCBI Taxonomy" id="1076179"/>
    <lineage>
        <taxon>unclassified sequences</taxon>
        <taxon>metagenomes</taxon>
        <taxon>ecological metagenomes</taxon>
    </lineage>
</organism>
<proteinExistence type="predicted"/>
<name>A0A645HBR7_9ZZZZ</name>
<protein>
    <submittedName>
        <fullName evidence="1">Uncharacterized protein</fullName>
    </submittedName>
</protein>
<comment type="caution">
    <text evidence="1">The sequence shown here is derived from an EMBL/GenBank/DDBJ whole genome shotgun (WGS) entry which is preliminary data.</text>
</comment>